<protein>
    <submittedName>
        <fullName evidence="1">Uncharacterized protein</fullName>
    </submittedName>
</protein>
<reference evidence="1" key="1">
    <citation type="submission" date="2021-01" db="UniProtKB">
        <authorList>
            <consortium name="EnsemblMetazoa"/>
        </authorList>
    </citation>
    <scope>IDENTIFICATION</scope>
</reference>
<dbReference type="SUPFAM" id="SSF52540">
    <property type="entry name" value="P-loop containing nucleoside triphosphate hydrolases"/>
    <property type="match status" value="1"/>
</dbReference>
<keyword evidence="2" id="KW-1185">Reference proteome</keyword>
<dbReference type="Proteomes" id="UP000594262">
    <property type="component" value="Unplaced"/>
</dbReference>
<dbReference type="RefSeq" id="XP_066912123.1">
    <property type="nucleotide sequence ID" value="XM_067056022.1"/>
</dbReference>
<dbReference type="GeneID" id="136799317"/>
<dbReference type="InterPro" id="IPR027417">
    <property type="entry name" value="P-loop_NTPase"/>
</dbReference>
<organism evidence="1 2">
    <name type="scientific">Clytia hemisphaerica</name>
    <dbReference type="NCBI Taxonomy" id="252671"/>
    <lineage>
        <taxon>Eukaryota</taxon>
        <taxon>Metazoa</taxon>
        <taxon>Cnidaria</taxon>
        <taxon>Hydrozoa</taxon>
        <taxon>Hydroidolina</taxon>
        <taxon>Leptothecata</taxon>
        <taxon>Obeliida</taxon>
        <taxon>Clytiidae</taxon>
        <taxon>Clytia</taxon>
    </lineage>
</organism>
<evidence type="ECO:0000313" key="2">
    <source>
        <dbReference type="Proteomes" id="UP000594262"/>
    </source>
</evidence>
<name>A0A7M5VE16_9CNID</name>
<proteinExistence type="predicted"/>
<accession>A0A7M5VE16</accession>
<sequence>MANIANKVLSLRPLPIDPTRCTPDKSLYEQILNNRPATSERQAKQFNLGNTHRTANPIDAADFILEREYGDSFLFDQTQHTSIFIPPTFVSKQYVKKNVALLEYDVRRDMDRLLVNLKQHSPTYWLTKELETFMNAQNKPDCIDKKSFERWILNVQIMYLVINELKTDNVTFPPITQDLGTFVQGCVEELQSRKSYVSKLLNWLGIWSYVSPLESLLSDFISQNYPIKSFKRKILALIESNPSSDSNLLWLFGLELSELGEELEHWFYDQLLPLQNNTLQDTVVLSSLTFLTNVQKKMHKETDFLIISWSRKLIISIELKRTIVGDQVFKQLEKNHRIFEERLGDQLMSGWTYFPVVCVQEDTLSINSQHYITVETEIEPWLSSIFYRFQNISTTTTSIPLDDVKNLLKILVFAIHVSKKDQVAPITSSTWVEYTSKAIENVSTSHNILFYSNQQMAIMSNDDPRYRRVIICGPFGSGKTLLLQEKAIRLNEKSEHKGKVMFICHRNLETLKTLLYHRLKIELEENRGILVEHLEGKFNVVQDRLTEKIKSRDIKALFMDEFNTWPSKIIDWIKEKVTPLVDYLWIVPSTESITKRHYEQLSTITNFSFLNLEQNFRNSKEVVQATNLQALKSKYSYREGIVMPPGNFPSGCSPLFVDSFKDAVKEIRKITDDGILVIIDFDIQPDHCFDILDELKENWRSYHTLRDDFGKDENPYKFLLDRNVLIIDNNISFGLEWSSVIVFEGDGHKGDTYHYCNYMLRCTTNLVVVKKSDGSRWL</sequence>
<evidence type="ECO:0000313" key="1">
    <source>
        <dbReference type="EnsemblMetazoa" id="CLYHEMP008365.1"/>
    </source>
</evidence>
<dbReference type="Gene3D" id="3.40.50.300">
    <property type="entry name" value="P-loop containing nucleotide triphosphate hydrolases"/>
    <property type="match status" value="1"/>
</dbReference>
<dbReference type="EnsemblMetazoa" id="CLYHEMT008365.1">
    <property type="protein sequence ID" value="CLYHEMP008365.1"/>
    <property type="gene ID" value="CLYHEMG008365"/>
</dbReference>
<dbReference type="AlphaFoldDB" id="A0A7M5VE16"/>